<dbReference type="Pfam" id="PF16929">
    <property type="entry name" value="Asp2"/>
    <property type="match status" value="1"/>
</dbReference>
<dbReference type="Gene3D" id="3.40.50.1820">
    <property type="entry name" value="alpha/beta hydrolase"/>
    <property type="match status" value="1"/>
</dbReference>
<dbReference type="InterPro" id="IPR022267">
    <property type="entry name" value="Asp2"/>
</dbReference>
<keyword evidence="2" id="KW-1185">Reference proteome</keyword>
<sequence>MERSLVKNVYTMRIMDLNCSHGSHYINTINYKNYEKDIQNAITKVISKLEIDKENVVLYGVSKGGTGSIYHGSALDLKVVAVDPILHLGHYNSKNDYHFLKDLRKEDLTDSINKSLNNCADNEKYIICSRNVKFNYEQVLKLNKDKIKVIDMVDKMVNSHPEVSRNSVPEQLMFLNMLFSKLN</sequence>
<dbReference type="Proteomes" id="UP001596989">
    <property type="component" value="Unassembled WGS sequence"/>
</dbReference>
<dbReference type="SUPFAM" id="SSF53474">
    <property type="entry name" value="alpha/beta-Hydrolases"/>
    <property type="match status" value="1"/>
</dbReference>
<evidence type="ECO:0000313" key="2">
    <source>
        <dbReference type="Proteomes" id="UP001596989"/>
    </source>
</evidence>
<organism evidence="1 2">
    <name type="scientific">Paenibacillus chungangensis</name>
    <dbReference type="NCBI Taxonomy" id="696535"/>
    <lineage>
        <taxon>Bacteria</taxon>
        <taxon>Bacillati</taxon>
        <taxon>Bacillota</taxon>
        <taxon>Bacilli</taxon>
        <taxon>Bacillales</taxon>
        <taxon>Paenibacillaceae</taxon>
        <taxon>Paenibacillus</taxon>
    </lineage>
</organism>
<dbReference type="InterPro" id="IPR029058">
    <property type="entry name" value="AB_hydrolase_fold"/>
</dbReference>
<dbReference type="RefSeq" id="WP_377567812.1">
    <property type="nucleotide sequence ID" value="NZ_JBHTJZ010000067.1"/>
</dbReference>
<dbReference type="NCBIfam" id="NF033892">
    <property type="entry name" value="XcbB_CpsF_sero"/>
    <property type="match status" value="1"/>
</dbReference>
<protein>
    <submittedName>
        <fullName evidence="1">Accessory Sec system protein Asp2</fullName>
    </submittedName>
</protein>
<reference evidence="2" key="1">
    <citation type="journal article" date="2019" name="Int. J. Syst. Evol. Microbiol.">
        <title>The Global Catalogue of Microorganisms (GCM) 10K type strain sequencing project: providing services to taxonomists for standard genome sequencing and annotation.</title>
        <authorList>
            <consortium name="The Broad Institute Genomics Platform"/>
            <consortium name="The Broad Institute Genome Sequencing Center for Infectious Disease"/>
            <person name="Wu L."/>
            <person name="Ma J."/>
        </authorList>
    </citation>
    <scope>NUCLEOTIDE SEQUENCE [LARGE SCALE GENOMIC DNA]</scope>
    <source>
        <strain evidence="2">CCUG 59129</strain>
    </source>
</reference>
<evidence type="ECO:0000313" key="1">
    <source>
        <dbReference type="EMBL" id="MFD0961848.1"/>
    </source>
</evidence>
<proteinExistence type="predicted"/>
<dbReference type="EMBL" id="JBHTJZ010000067">
    <property type="protein sequence ID" value="MFD0961848.1"/>
    <property type="molecule type" value="Genomic_DNA"/>
</dbReference>
<gene>
    <name evidence="1" type="ORF">ACFQ2I_21145</name>
</gene>
<name>A0ABW3HWC6_9BACL</name>
<accession>A0ABW3HWC6</accession>
<comment type="caution">
    <text evidence="1">The sequence shown here is derived from an EMBL/GenBank/DDBJ whole genome shotgun (WGS) entry which is preliminary data.</text>
</comment>